<keyword evidence="1" id="KW-0812">Transmembrane</keyword>
<dbReference type="Proteomes" id="UP001398556">
    <property type="component" value="Unassembled WGS sequence"/>
</dbReference>
<keyword evidence="1" id="KW-1133">Transmembrane helix</keyword>
<dbReference type="EMBL" id="JBBYHU010000045">
    <property type="protein sequence ID" value="MEL1242457.1"/>
    <property type="molecule type" value="Genomic_DNA"/>
</dbReference>
<organism evidence="2 3">
    <name type="scientific">Flavobacterium flavipallidum</name>
    <dbReference type="NCBI Taxonomy" id="3139140"/>
    <lineage>
        <taxon>Bacteria</taxon>
        <taxon>Pseudomonadati</taxon>
        <taxon>Bacteroidota</taxon>
        <taxon>Flavobacteriia</taxon>
        <taxon>Flavobacteriales</taxon>
        <taxon>Flavobacteriaceae</taxon>
        <taxon>Flavobacterium</taxon>
    </lineage>
</organism>
<evidence type="ECO:0000313" key="2">
    <source>
        <dbReference type="EMBL" id="MEL1242457.1"/>
    </source>
</evidence>
<comment type="caution">
    <text evidence="2">The sequence shown here is derived from an EMBL/GenBank/DDBJ whole genome shotgun (WGS) entry which is preliminary data.</text>
</comment>
<dbReference type="RefSeq" id="WP_341701652.1">
    <property type="nucleotide sequence ID" value="NZ_JBBYHU010000045.1"/>
</dbReference>
<evidence type="ECO:0000313" key="3">
    <source>
        <dbReference type="Proteomes" id="UP001398556"/>
    </source>
</evidence>
<name>A0ABU9HRC1_9FLAO</name>
<feature type="transmembrane region" description="Helical" evidence="1">
    <location>
        <begin position="12"/>
        <end position="32"/>
    </location>
</feature>
<feature type="transmembrane region" description="Helical" evidence="1">
    <location>
        <begin position="61"/>
        <end position="79"/>
    </location>
</feature>
<keyword evidence="1" id="KW-0472">Membrane</keyword>
<keyword evidence="3" id="KW-1185">Reference proteome</keyword>
<reference evidence="2 3" key="1">
    <citation type="submission" date="2024-04" db="EMBL/GenBank/DDBJ databases">
        <title>Flavobacterium sp. DGU99 16S ribosomal RNA gene Genome sequencing and assembly.</title>
        <authorList>
            <person name="Park S."/>
        </authorList>
    </citation>
    <scope>NUCLEOTIDE SEQUENCE [LARGE SCALE GENOMIC DNA]</scope>
    <source>
        <strain evidence="2 3">DGU99</strain>
    </source>
</reference>
<feature type="transmembrane region" description="Helical" evidence="1">
    <location>
        <begin position="86"/>
        <end position="104"/>
    </location>
</feature>
<evidence type="ECO:0000256" key="1">
    <source>
        <dbReference type="SAM" id="Phobius"/>
    </source>
</evidence>
<accession>A0ABU9HRC1</accession>
<protein>
    <submittedName>
        <fullName evidence="2">Doxx family protein</fullName>
    </submittedName>
</protein>
<gene>
    <name evidence="2" type="ORF">AAEO59_15480</name>
</gene>
<proteinExistence type="predicted"/>
<sequence>MKKTQVVLSEGFTSNRLIIFSIGIVYFVFGLLKFFPNFSPAEDIAKKTIDVLINNSVHSDISYLVLAMWETLIGLFFIINYKLRTVTILAIIHLSLTFSVFFIFPELSFNQSPFSFTLLGQYIVKNIVILSVLVSLLINNRTVDN</sequence>
<feature type="transmembrane region" description="Helical" evidence="1">
    <location>
        <begin position="116"/>
        <end position="138"/>
    </location>
</feature>